<dbReference type="EMBL" id="BK015974">
    <property type="protein sequence ID" value="DAF87971.1"/>
    <property type="molecule type" value="Genomic_DNA"/>
</dbReference>
<evidence type="ECO:0000313" key="1">
    <source>
        <dbReference type="EMBL" id="DAF87971.1"/>
    </source>
</evidence>
<sequence>MRLKRNTLPIPRSIFPKSTETKRRMSFLLLPMMRFTQRPHIQLVSL</sequence>
<accession>A0A8S5U0K1</accession>
<name>A0A8S5U0K1_9CAUD</name>
<proteinExistence type="predicted"/>
<protein>
    <submittedName>
        <fullName evidence="1">Uncharacterized protein</fullName>
    </submittedName>
</protein>
<reference evidence="1" key="1">
    <citation type="journal article" date="2021" name="Proc. Natl. Acad. Sci. U.S.A.">
        <title>A Catalog of Tens of Thousands of Viruses from Human Metagenomes Reveals Hidden Associations with Chronic Diseases.</title>
        <authorList>
            <person name="Tisza M.J."/>
            <person name="Buck C.B."/>
        </authorList>
    </citation>
    <scope>NUCLEOTIDE SEQUENCE</scope>
    <source>
        <strain evidence="1">CtNEy24</strain>
    </source>
</reference>
<organism evidence="1">
    <name type="scientific">Siphoviridae sp. ctNEy24</name>
    <dbReference type="NCBI Taxonomy" id="2825466"/>
    <lineage>
        <taxon>Viruses</taxon>
        <taxon>Duplodnaviria</taxon>
        <taxon>Heunggongvirae</taxon>
        <taxon>Uroviricota</taxon>
        <taxon>Caudoviricetes</taxon>
    </lineage>
</organism>